<name>A0A8J8P4R9_HALGN</name>
<proteinExistence type="predicted"/>
<protein>
    <submittedName>
        <fullName evidence="1">Uncharacterized protein</fullName>
    </submittedName>
</protein>
<evidence type="ECO:0000313" key="1">
    <source>
        <dbReference type="EMBL" id="TNV88087.1"/>
    </source>
</evidence>
<sequence>MLQFENYILYVTGQRTEANDESNFKFANLLSALKHAYVLHLKYTNLQKVTLYINESVDHFITASDFSALYPLIEEQYLLNASYSLEIMQEQSKQIFLGHLGVLIIKISMSARQKQKSIIKQALIQKYSFQARVVSLCKILCLIRQIQLFLVSTYAIIMIRQFRLLK</sequence>
<reference evidence="1" key="1">
    <citation type="submission" date="2019-06" db="EMBL/GenBank/DDBJ databases">
        <authorList>
            <person name="Zheng W."/>
        </authorList>
    </citation>
    <scope>NUCLEOTIDE SEQUENCE</scope>
    <source>
        <strain evidence="1">QDHG01</strain>
    </source>
</reference>
<keyword evidence="2" id="KW-1185">Reference proteome</keyword>
<dbReference type="Proteomes" id="UP000785679">
    <property type="component" value="Unassembled WGS sequence"/>
</dbReference>
<dbReference type="EMBL" id="RRYP01000077">
    <property type="protein sequence ID" value="TNV88087.1"/>
    <property type="molecule type" value="Genomic_DNA"/>
</dbReference>
<comment type="caution">
    <text evidence="1">The sequence shown here is derived from an EMBL/GenBank/DDBJ whole genome shotgun (WGS) entry which is preliminary data.</text>
</comment>
<organism evidence="1 2">
    <name type="scientific">Halteria grandinella</name>
    <dbReference type="NCBI Taxonomy" id="5974"/>
    <lineage>
        <taxon>Eukaryota</taxon>
        <taxon>Sar</taxon>
        <taxon>Alveolata</taxon>
        <taxon>Ciliophora</taxon>
        <taxon>Intramacronucleata</taxon>
        <taxon>Spirotrichea</taxon>
        <taxon>Stichotrichia</taxon>
        <taxon>Sporadotrichida</taxon>
        <taxon>Halteriidae</taxon>
        <taxon>Halteria</taxon>
    </lineage>
</organism>
<evidence type="ECO:0000313" key="2">
    <source>
        <dbReference type="Proteomes" id="UP000785679"/>
    </source>
</evidence>
<gene>
    <name evidence="1" type="ORF">FGO68_gene10380</name>
</gene>
<dbReference type="AlphaFoldDB" id="A0A8J8P4R9"/>
<accession>A0A8J8P4R9</accession>